<feature type="region of interest" description="Disordered" evidence="7">
    <location>
        <begin position="79"/>
        <end position="104"/>
    </location>
</feature>
<evidence type="ECO:0000256" key="5">
    <source>
        <dbReference type="ARBA" id="ARBA00029447"/>
    </source>
</evidence>
<keyword evidence="12" id="KW-1185">Reference proteome</keyword>
<dbReference type="PANTHER" id="PTHR32089:SF112">
    <property type="entry name" value="LYSOZYME-LIKE PROTEIN-RELATED"/>
    <property type="match status" value="1"/>
</dbReference>
<dbReference type="Pfam" id="PF00672">
    <property type="entry name" value="HAMP"/>
    <property type="match status" value="1"/>
</dbReference>
<proteinExistence type="inferred from homology"/>
<evidence type="ECO:0000256" key="3">
    <source>
        <dbReference type="ARBA" id="ARBA00023136"/>
    </source>
</evidence>
<feature type="domain" description="HAMP" evidence="10">
    <location>
        <begin position="232"/>
        <end position="285"/>
    </location>
</feature>
<dbReference type="CDD" id="cd11386">
    <property type="entry name" value="MCP_signal"/>
    <property type="match status" value="1"/>
</dbReference>
<dbReference type="InterPro" id="IPR004089">
    <property type="entry name" value="MCPsignal_dom"/>
</dbReference>
<sequence>MFKLTVSKKLYGMALIIILLCSSSSLIGNSIMRSLGETINKIGSSSMPSVILLGDMQSSVNLLDRNSVLSVLIKMMPAGGPPNGTTPSAKDKNSSAAQPDITNDTLETMKKTASKMDADIETYKNNYINSDKEKELYMVFYTSWVKYRDVVMYNSGITKDTKPSEEMDQNKIPELYEATLKSITDLKDYNVSEAEAVIRQSEHSRGLGSLVHTLAAALSVILGLLTAFLTARSITRPLSKIVNQVKLVTRGNLRVDPVQIKCKDEIGELATDFNEMCLSLRTMMNTIIENSLIVASTSEQLTASAEQTSTATEQIATNTNDMAEGAKLQLQRISATSDTALGVSKRIEHISERFHSVANLIMRTQDKASKGNAVISSTINQMKEVQDKVVQSSDSVNHLAQKSAEISQITSMISEIAAQTNLLSLNAAIEAARAGEEGRGFAVVASEVRKLAGQSEDASRKISNLIEEIMLSTNQVMLSMQDGVKSLSIGMDLVEGAGASFSDIVQSVEEVGMETNHAVEESKSVNTSAMEMVTSMKEIAEIADRTSLNTQTVATVVEETMASMEEVSASSNMLSKMADGLSEAVSNFKV</sequence>
<evidence type="ECO:0000256" key="4">
    <source>
        <dbReference type="ARBA" id="ARBA00023224"/>
    </source>
</evidence>
<evidence type="ECO:0000259" key="10">
    <source>
        <dbReference type="PROSITE" id="PS50885"/>
    </source>
</evidence>
<dbReference type="CDD" id="cd06225">
    <property type="entry name" value="HAMP"/>
    <property type="match status" value="1"/>
</dbReference>
<evidence type="ECO:0000256" key="2">
    <source>
        <dbReference type="ARBA" id="ARBA00022475"/>
    </source>
</evidence>
<name>A0ABY3SL75_9BACL</name>
<accession>A0ABY3SL75</accession>
<organism evidence="11 12">
    <name type="scientific">Paenibacillus hexagrammi</name>
    <dbReference type="NCBI Taxonomy" id="2908839"/>
    <lineage>
        <taxon>Bacteria</taxon>
        <taxon>Bacillati</taxon>
        <taxon>Bacillota</taxon>
        <taxon>Bacilli</taxon>
        <taxon>Bacillales</taxon>
        <taxon>Paenibacillaceae</taxon>
        <taxon>Paenibacillus</taxon>
    </lineage>
</organism>
<protein>
    <submittedName>
        <fullName evidence="11">Methyl-accepting chemotaxis protein</fullName>
    </submittedName>
</protein>
<dbReference type="RefSeq" id="WP_235121372.1">
    <property type="nucleotide sequence ID" value="NZ_CP090978.1"/>
</dbReference>
<keyword evidence="3 8" id="KW-0472">Membrane</keyword>
<evidence type="ECO:0000259" key="9">
    <source>
        <dbReference type="PROSITE" id="PS50111"/>
    </source>
</evidence>
<gene>
    <name evidence="11" type="ORF">L0M14_06480</name>
</gene>
<comment type="similarity">
    <text evidence="5">Belongs to the methyl-accepting chemotaxis (MCP) protein family.</text>
</comment>
<dbReference type="SMART" id="SM00304">
    <property type="entry name" value="HAMP"/>
    <property type="match status" value="1"/>
</dbReference>
<dbReference type="SUPFAM" id="SSF58104">
    <property type="entry name" value="Methyl-accepting chemotaxis protein (MCP) signaling domain"/>
    <property type="match status" value="1"/>
</dbReference>
<keyword evidence="8" id="KW-1133">Transmembrane helix</keyword>
<feature type="compositionally biased region" description="Polar residues" evidence="7">
    <location>
        <begin position="83"/>
        <end position="104"/>
    </location>
</feature>
<evidence type="ECO:0000313" key="12">
    <source>
        <dbReference type="Proteomes" id="UP001649230"/>
    </source>
</evidence>
<dbReference type="SMART" id="SM00283">
    <property type="entry name" value="MA"/>
    <property type="match status" value="1"/>
</dbReference>
<evidence type="ECO:0000256" key="7">
    <source>
        <dbReference type="SAM" id="MobiDB-lite"/>
    </source>
</evidence>
<keyword evidence="2" id="KW-1003">Cell membrane</keyword>
<evidence type="ECO:0000256" key="1">
    <source>
        <dbReference type="ARBA" id="ARBA00004236"/>
    </source>
</evidence>
<dbReference type="EMBL" id="CP090978">
    <property type="protein sequence ID" value="UJF34799.1"/>
    <property type="molecule type" value="Genomic_DNA"/>
</dbReference>
<evidence type="ECO:0000313" key="11">
    <source>
        <dbReference type="EMBL" id="UJF34799.1"/>
    </source>
</evidence>
<feature type="domain" description="Methyl-accepting transducer" evidence="9">
    <location>
        <begin position="304"/>
        <end position="547"/>
    </location>
</feature>
<keyword evidence="4 6" id="KW-0807">Transducer</keyword>
<dbReference type="Proteomes" id="UP001649230">
    <property type="component" value="Chromosome"/>
</dbReference>
<dbReference type="PANTHER" id="PTHR32089">
    <property type="entry name" value="METHYL-ACCEPTING CHEMOTAXIS PROTEIN MCPB"/>
    <property type="match status" value="1"/>
</dbReference>
<dbReference type="Gene3D" id="1.10.287.950">
    <property type="entry name" value="Methyl-accepting chemotaxis protein"/>
    <property type="match status" value="1"/>
</dbReference>
<feature type="transmembrane region" description="Helical" evidence="8">
    <location>
        <begin position="210"/>
        <end position="231"/>
    </location>
</feature>
<comment type="subcellular location">
    <subcellularLocation>
        <location evidence="1">Cell membrane</location>
    </subcellularLocation>
</comment>
<dbReference type="Pfam" id="PF00015">
    <property type="entry name" value="MCPsignal"/>
    <property type="match status" value="1"/>
</dbReference>
<evidence type="ECO:0000256" key="6">
    <source>
        <dbReference type="PROSITE-ProRule" id="PRU00284"/>
    </source>
</evidence>
<evidence type="ECO:0000256" key="8">
    <source>
        <dbReference type="SAM" id="Phobius"/>
    </source>
</evidence>
<reference evidence="11 12" key="1">
    <citation type="journal article" date="2024" name="Int. J. Syst. Evol. Microbiol.">
        <title>Paenibacillus hexagrammi sp. nov., a novel bacterium isolated from the gut content of Hexagrammos agrammus.</title>
        <authorList>
            <person name="Jung H.K."/>
            <person name="Kim D.G."/>
            <person name="Zin H."/>
            <person name="Park J."/>
            <person name="Jung H."/>
            <person name="Kim Y.O."/>
            <person name="Kong H.J."/>
            <person name="Kim J.W."/>
            <person name="Kim Y.S."/>
        </authorList>
    </citation>
    <scope>NUCLEOTIDE SEQUENCE [LARGE SCALE GENOMIC DNA]</scope>
    <source>
        <strain evidence="11 12">YPD9-1</strain>
    </source>
</reference>
<keyword evidence="8" id="KW-0812">Transmembrane</keyword>
<dbReference type="Gene3D" id="6.10.340.10">
    <property type="match status" value="1"/>
</dbReference>
<dbReference type="PROSITE" id="PS50885">
    <property type="entry name" value="HAMP"/>
    <property type="match status" value="1"/>
</dbReference>
<dbReference type="PROSITE" id="PS50111">
    <property type="entry name" value="CHEMOTAXIS_TRANSDUC_2"/>
    <property type="match status" value="1"/>
</dbReference>
<dbReference type="InterPro" id="IPR003660">
    <property type="entry name" value="HAMP_dom"/>
</dbReference>